<evidence type="ECO:0000313" key="3">
    <source>
        <dbReference type="EMBL" id="ROJ29358.1"/>
    </source>
</evidence>
<name>A0A3N0XS10_ANAGA</name>
<accession>A0A3N0XS10</accession>
<dbReference type="OrthoDB" id="48057at2759"/>
<reference evidence="3 4" key="1">
    <citation type="submission" date="2018-10" db="EMBL/GenBank/DDBJ databases">
        <title>Genome assembly for a Yunnan-Guizhou Plateau 3E fish, Anabarilius grahami (Regan), and its evolutionary and genetic applications.</title>
        <authorList>
            <person name="Jiang W."/>
        </authorList>
    </citation>
    <scope>NUCLEOTIDE SEQUENCE [LARGE SCALE GENOMIC DNA]</scope>
    <source>
        <strain evidence="3">AG-KIZ</strain>
        <tissue evidence="3">Muscle</tissue>
    </source>
</reference>
<gene>
    <name evidence="3" type="ORF">DPX16_13802</name>
</gene>
<feature type="domain" description="PH" evidence="2">
    <location>
        <begin position="51"/>
        <end position="148"/>
    </location>
</feature>
<protein>
    <submittedName>
        <fullName evidence="3">Oxysterol-binding protein-related protein 10</fullName>
    </submittedName>
</protein>
<dbReference type="InterPro" id="IPR011993">
    <property type="entry name" value="PH-like_dom_sf"/>
</dbReference>
<dbReference type="SMART" id="SM00233">
    <property type="entry name" value="PH"/>
    <property type="match status" value="1"/>
</dbReference>
<evidence type="ECO:0000259" key="2">
    <source>
        <dbReference type="PROSITE" id="PS50003"/>
    </source>
</evidence>
<evidence type="ECO:0000256" key="1">
    <source>
        <dbReference type="SAM" id="MobiDB-lite"/>
    </source>
</evidence>
<dbReference type="Proteomes" id="UP000281406">
    <property type="component" value="Unassembled WGS sequence"/>
</dbReference>
<dbReference type="SUPFAM" id="SSF50729">
    <property type="entry name" value="PH domain-like"/>
    <property type="match status" value="1"/>
</dbReference>
<dbReference type="PROSITE" id="PS50003">
    <property type="entry name" value="PH_DOMAIN"/>
    <property type="match status" value="1"/>
</dbReference>
<dbReference type="Gene3D" id="2.30.29.30">
    <property type="entry name" value="Pleckstrin-homology domain (PH domain)/Phosphotyrosine-binding domain (PTB)"/>
    <property type="match status" value="1"/>
</dbReference>
<dbReference type="CDD" id="cd13291">
    <property type="entry name" value="PH_ORP10_ORP11"/>
    <property type="match status" value="1"/>
</dbReference>
<dbReference type="InterPro" id="IPR001849">
    <property type="entry name" value="PH_domain"/>
</dbReference>
<feature type="region of interest" description="Disordered" evidence="1">
    <location>
        <begin position="1"/>
        <end position="52"/>
    </location>
</feature>
<dbReference type="AlphaFoldDB" id="A0A3N0XS10"/>
<feature type="compositionally biased region" description="Polar residues" evidence="1">
    <location>
        <begin position="1"/>
        <end position="15"/>
    </location>
</feature>
<sequence length="352" mass="38197">MEKTLNVSHSGSSKGKWSADLGNPAQRQARSGSYSPGSVAVSDTQPSQTQKRHLEGVLNKYTNLLQGWQSRYFVLDPELGQLQYFINEHSKNQKPRGSLPLIGSSVALSDEFPFMFTVYAANGDLFKLRACDAREQQMWMTQLQLCARRHSDGSAKQRIKFITLDIRLIVMGDISNEVLILHRKLSPPLSAVSYCTPTMHCPCFLSPSLSVCGCCLGRVRPMMLFCVMANHAGGTGPVSVPVGKRGLGACSPSHSCCSHCCCLFQGCTSSSSCNTSSSSSSGRTRSFSLHPHPVPQCSSISTQRQTPQHGTPASVITITHHKSPTASNRACSQHPAGLHQVKEVWTASDRAS</sequence>
<evidence type="ECO:0000313" key="4">
    <source>
        <dbReference type="Proteomes" id="UP000281406"/>
    </source>
</evidence>
<proteinExistence type="predicted"/>
<dbReference type="Pfam" id="PF00169">
    <property type="entry name" value="PH"/>
    <property type="match status" value="1"/>
</dbReference>
<keyword evidence="4" id="KW-1185">Reference proteome</keyword>
<organism evidence="3 4">
    <name type="scientific">Anabarilius grahami</name>
    <name type="common">Kanglang fish</name>
    <name type="synonym">Barilius grahami</name>
    <dbReference type="NCBI Taxonomy" id="495550"/>
    <lineage>
        <taxon>Eukaryota</taxon>
        <taxon>Metazoa</taxon>
        <taxon>Chordata</taxon>
        <taxon>Craniata</taxon>
        <taxon>Vertebrata</taxon>
        <taxon>Euteleostomi</taxon>
        <taxon>Actinopterygii</taxon>
        <taxon>Neopterygii</taxon>
        <taxon>Teleostei</taxon>
        <taxon>Ostariophysi</taxon>
        <taxon>Cypriniformes</taxon>
        <taxon>Xenocyprididae</taxon>
        <taxon>Xenocypridinae</taxon>
        <taxon>Xenocypridinae incertae sedis</taxon>
        <taxon>Anabarilius</taxon>
    </lineage>
</organism>
<comment type="caution">
    <text evidence="3">The sequence shown here is derived from an EMBL/GenBank/DDBJ whole genome shotgun (WGS) entry which is preliminary data.</text>
</comment>
<dbReference type="EMBL" id="RJVU01062584">
    <property type="protein sequence ID" value="ROJ29358.1"/>
    <property type="molecule type" value="Genomic_DNA"/>
</dbReference>
<feature type="compositionally biased region" description="Polar residues" evidence="1">
    <location>
        <begin position="25"/>
        <end position="49"/>
    </location>
</feature>